<dbReference type="OMA" id="LHYIASY"/>
<dbReference type="EMBL" id="DPMF01000217">
    <property type="protein sequence ID" value="HCV81174.1"/>
    <property type="molecule type" value="Genomic_DNA"/>
</dbReference>
<evidence type="ECO:0000313" key="3">
    <source>
        <dbReference type="Proteomes" id="UP000264330"/>
    </source>
</evidence>
<reference evidence="2 3" key="1">
    <citation type="journal article" date="2018" name="Nat. Biotechnol.">
        <title>A standardized bacterial taxonomy based on genome phylogeny substantially revises the tree of life.</title>
        <authorList>
            <person name="Parks D.H."/>
            <person name="Chuvochina M."/>
            <person name="Waite D.W."/>
            <person name="Rinke C."/>
            <person name="Skarshewski A."/>
            <person name="Chaumeil P.A."/>
            <person name="Hugenholtz P."/>
        </authorList>
    </citation>
    <scope>NUCLEOTIDE SEQUENCE [LARGE SCALE GENOMIC DNA]</scope>
    <source>
        <strain evidence="2">UBA9359</strain>
    </source>
</reference>
<proteinExistence type="predicted"/>
<dbReference type="CDD" id="cd00038">
    <property type="entry name" value="CAP_ED"/>
    <property type="match status" value="1"/>
</dbReference>
<evidence type="ECO:0000259" key="1">
    <source>
        <dbReference type="PROSITE" id="PS50042"/>
    </source>
</evidence>
<protein>
    <submittedName>
        <fullName evidence="2">Crp/Fnr family transcriptional regulator</fullName>
    </submittedName>
</protein>
<dbReference type="Proteomes" id="UP000264330">
    <property type="component" value="Unassembled WGS sequence"/>
</dbReference>
<sequence length="190" mass="22357">MKEMLEKIFRSFNDLSEDDIERGLAVFTPKFYKKNELLIEAGKTCDWIAFISSGTLRNYYFSSKDEEVTYCLTFPNTFITAYSSFLTGKKTFEYIQALTDVEVLVIQKKQYQELIRSSYGWLKFSNHFTEQSYVLMEERLLMLQMVSAEKRYADLIANHPEIIQQVPLKYIASYLGITQRHLSRLRSQLS</sequence>
<name>A0A3D5IZP7_9FLAO</name>
<gene>
    <name evidence="2" type="ORF">DGQ38_09005</name>
</gene>
<dbReference type="InterPro" id="IPR000595">
    <property type="entry name" value="cNMP-bd_dom"/>
</dbReference>
<comment type="caution">
    <text evidence="2">The sequence shown here is derived from an EMBL/GenBank/DDBJ whole genome shotgun (WGS) entry which is preliminary data.</text>
</comment>
<dbReference type="PROSITE" id="PS50042">
    <property type="entry name" value="CNMP_BINDING_3"/>
    <property type="match status" value="1"/>
</dbReference>
<dbReference type="SUPFAM" id="SSF51206">
    <property type="entry name" value="cAMP-binding domain-like"/>
    <property type="match status" value="1"/>
</dbReference>
<dbReference type="InterPro" id="IPR014710">
    <property type="entry name" value="RmlC-like_jellyroll"/>
</dbReference>
<accession>A0A3D5IZP7</accession>
<feature type="domain" description="Cyclic nucleotide-binding" evidence="1">
    <location>
        <begin position="11"/>
        <end position="115"/>
    </location>
</feature>
<evidence type="ECO:0000313" key="2">
    <source>
        <dbReference type="EMBL" id="HCV81174.1"/>
    </source>
</evidence>
<dbReference type="AlphaFoldDB" id="A0A3D5IZP7"/>
<dbReference type="InterPro" id="IPR018490">
    <property type="entry name" value="cNMP-bd_dom_sf"/>
</dbReference>
<dbReference type="Gene3D" id="2.60.120.10">
    <property type="entry name" value="Jelly Rolls"/>
    <property type="match status" value="1"/>
</dbReference>
<organism evidence="2 3">
    <name type="scientific">Zunongwangia profunda</name>
    <dbReference type="NCBI Taxonomy" id="398743"/>
    <lineage>
        <taxon>Bacteria</taxon>
        <taxon>Pseudomonadati</taxon>
        <taxon>Bacteroidota</taxon>
        <taxon>Flavobacteriia</taxon>
        <taxon>Flavobacteriales</taxon>
        <taxon>Flavobacteriaceae</taxon>
        <taxon>Zunongwangia</taxon>
    </lineage>
</organism>
<dbReference type="Pfam" id="PF00027">
    <property type="entry name" value="cNMP_binding"/>
    <property type="match status" value="1"/>
</dbReference>